<feature type="region of interest" description="Disordered" evidence="1">
    <location>
        <begin position="416"/>
        <end position="439"/>
    </location>
</feature>
<feature type="region of interest" description="Disordered" evidence="1">
    <location>
        <begin position="630"/>
        <end position="715"/>
    </location>
</feature>
<feature type="compositionally biased region" description="Low complexity" evidence="1">
    <location>
        <begin position="374"/>
        <end position="385"/>
    </location>
</feature>
<accession>A0A7R9FIE1</accession>
<feature type="compositionally biased region" description="Polar residues" evidence="1">
    <location>
        <begin position="206"/>
        <end position="216"/>
    </location>
</feature>
<feature type="region of interest" description="Disordered" evidence="1">
    <location>
        <begin position="354"/>
        <end position="403"/>
    </location>
</feature>
<organism evidence="2">
    <name type="scientific">Timema tahoe</name>
    <dbReference type="NCBI Taxonomy" id="61484"/>
    <lineage>
        <taxon>Eukaryota</taxon>
        <taxon>Metazoa</taxon>
        <taxon>Ecdysozoa</taxon>
        <taxon>Arthropoda</taxon>
        <taxon>Hexapoda</taxon>
        <taxon>Insecta</taxon>
        <taxon>Pterygota</taxon>
        <taxon>Neoptera</taxon>
        <taxon>Polyneoptera</taxon>
        <taxon>Phasmatodea</taxon>
        <taxon>Timematodea</taxon>
        <taxon>Timematoidea</taxon>
        <taxon>Timematidae</taxon>
        <taxon>Timema</taxon>
    </lineage>
</organism>
<proteinExistence type="predicted"/>
<feature type="compositionally biased region" description="Polar residues" evidence="1">
    <location>
        <begin position="244"/>
        <end position="257"/>
    </location>
</feature>
<protein>
    <submittedName>
        <fullName evidence="2">Uncharacterized protein</fullName>
    </submittedName>
</protein>
<feature type="region of interest" description="Disordered" evidence="1">
    <location>
        <begin position="536"/>
        <end position="578"/>
    </location>
</feature>
<feature type="compositionally biased region" description="Polar residues" evidence="1">
    <location>
        <begin position="416"/>
        <end position="425"/>
    </location>
</feature>
<sequence>MLRPLPLLTLMGTSHGIESRVSNSLPKLCDVLTQDRVHCSDHSSKHIGDFTLGRVRRSDRSSNLIGDFTLDRIRCSDLSSNLIGDFTLDRVRRSDRSSNLIGDFTLDRIRRSDLSPNLIGDFTLDRVRRSDRSSNLIGDFTLDRIRRSDRSSNLAEYSELCPGERSASDAAPSTTAPDIALTVGEDNRPKSRLFVSPPVPVRSRPQTPLWNQTESTRGWEDATLTVPDTDTPVPPPRTKKLMRQGQQKGMDTFSSSMDASTSELMLRSGNSAKNKRPNNFSTVSLPNFSGLGNSEEDDLVTVKKISSTNSLPQTEKCLPYLKGQAESKNVQTSKSLGAINQKDVRITSEIIDDSCGSEDSWSWDFNPNEDEPTNKGSLSNKSGSKQSRRPSKSPSEDKIIRSESNLDITLNRISGSNMSQNNLEHNISDIPPPSEFRTGELPVKDETFKIISSSENTQKTNPKLKFEMGNKTEIKTVKSKAPPTPDKYNDWFDNRTLPAQNTFNSTQNGHIDQKNNQNSTKTKVYDFSRFITSPASTNEKKLVTRTPPPSPEIKDDLSEMSFDKQRKDTATSDNDDDDKVVHSSLLRILNDYHSDDTGLGDTDAQDMLLELGVPLSLRDQLLPEVHRRRIIHPEDQKEDEILKSSSPGNESSGRSSMTPSLSELEAALSDLLAAAGTEEEEEDASSGLPKASSTPKKVEDGADTLNGTIRKEILT</sequence>
<reference evidence="2" key="1">
    <citation type="submission" date="2020-11" db="EMBL/GenBank/DDBJ databases">
        <authorList>
            <person name="Tran Van P."/>
        </authorList>
    </citation>
    <scope>NUCLEOTIDE SEQUENCE</scope>
</reference>
<name>A0A7R9FIE1_9NEOP</name>
<evidence type="ECO:0000256" key="1">
    <source>
        <dbReference type="SAM" id="MobiDB-lite"/>
    </source>
</evidence>
<evidence type="ECO:0000313" key="2">
    <source>
        <dbReference type="EMBL" id="CAD7453017.1"/>
    </source>
</evidence>
<gene>
    <name evidence="2" type="ORF">TTEB3V08_LOCUS1172</name>
</gene>
<dbReference type="AlphaFoldDB" id="A0A7R9FIE1"/>
<feature type="compositionally biased region" description="Low complexity" evidence="1">
    <location>
        <begin position="192"/>
        <end position="205"/>
    </location>
</feature>
<dbReference type="EMBL" id="OE000227">
    <property type="protein sequence ID" value="CAD7453017.1"/>
    <property type="molecule type" value="Genomic_DNA"/>
</dbReference>
<feature type="region of interest" description="Disordered" evidence="1">
    <location>
        <begin position="500"/>
        <end position="520"/>
    </location>
</feature>
<feature type="region of interest" description="Disordered" evidence="1">
    <location>
        <begin position="184"/>
        <end position="257"/>
    </location>
</feature>
<feature type="compositionally biased region" description="Basic and acidic residues" evidence="1">
    <location>
        <begin position="552"/>
        <end position="570"/>
    </location>
</feature>
<feature type="compositionally biased region" description="Basic and acidic residues" evidence="1">
    <location>
        <begin position="631"/>
        <end position="642"/>
    </location>
</feature>
<feature type="compositionally biased region" description="Low complexity" evidence="1">
    <location>
        <begin position="644"/>
        <end position="675"/>
    </location>
</feature>